<dbReference type="PANTHER" id="PTHR30157">
    <property type="entry name" value="FERRIC REDUCTASE, NADPH-DEPENDENT"/>
    <property type="match status" value="1"/>
</dbReference>
<dbReference type="PANTHER" id="PTHR30157:SF0">
    <property type="entry name" value="NADPH-DEPENDENT FERRIC-CHELATE REDUCTASE"/>
    <property type="match status" value="1"/>
</dbReference>
<comment type="caution">
    <text evidence="3">The sequence shown here is derived from an EMBL/GenBank/DDBJ whole genome shotgun (WGS) entry which is preliminary data.</text>
</comment>
<feature type="region of interest" description="Disordered" evidence="1">
    <location>
        <begin position="1"/>
        <end position="23"/>
    </location>
</feature>
<dbReference type="AlphaFoldDB" id="A0A329QLP4"/>
<dbReference type="Proteomes" id="UP000250462">
    <property type="component" value="Unassembled WGS sequence"/>
</dbReference>
<evidence type="ECO:0000313" key="3">
    <source>
        <dbReference type="EMBL" id="RAW11458.1"/>
    </source>
</evidence>
<organism evidence="3 4">
    <name type="scientific">Phytoactinopolyspora halophila</name>
    <dbReference type="NCBI Taxonomy" id="1981511"/>
    <lineage>
        <taxon>Bacteria</taxon>
        <taxon>Bacillati</taxon>
        <taxon>Actinomycetota</taxon>
        <taxon>Actinomycetes</taxon>
        <taxon>Jiangellales</taxon>
        <taxon>Jiangellaceae</taxon>
        <taxon>Phytoactinopolyspora</taxon>
    </lineage>
</organism>
<dbReference type="InterPro" id="IPR013113">
    <property type="entry name" value="SIP_FAD-bd"/>
</dbReference>
<dbReference type="InterPro" id="IPR007037">
    <property type="entry name" value="SIP_rossman_dom"/>
</dbReference>
<gene>
    <name evidence="3" type="ORF">DPM12_16630</name>
</gene>
<dbReference type="OrthoDB" id="3291337at2"/>
<reference evidence="3 4" key="1">
    <citation type="submission" date="2018-06" db="EMBL/GenBank/DDBJ databases">
        <title>Phytoactinopolyspora halophila sp. nov., a novel halophilic actinomycete isolated from a saline soil in China.</title>
        <authorList>
            <person name="Tang S.-K."/>
        </authorList>
    </citation>
    <scope>NUCLEOTIDE SEQUENCE [LARGE SCALE GENOMIC DNA]</scope>
    <source>
        <strain evidence="3 4">YIM 96934</strain>
    </source>
</reference>
<dbReference type="Gene3D" id="3.40.50.80">
    <property type="entry name" value="Nucleotide-binding domain of ferredoxin-NADP reductase (FNR) module"/>
    <property type="match status" value="1"/>
</dbReference>
<dbReference type="Pfam" id="PF08021">
    <property type="entry name" value="FAD_binding_9"/>
    <property type="match status" value="1"/>
</dbReference>
<dbReference type="GO" id="GO:0016491">
    <property type="term" value="F:oxidoreductase activity"/>
    <property type="evidence" value="ECO:0007669"/>
    <property type="project" value="InterPro"/>
</dbReference>
<sequence length="339" mass="36428">MMTSTATDAATRTPGGTITADPNAPRWRPFRVVVADLKRLSPTFLRVTFTGDDLDQFGHDGPDQRIKLYIPRAGQGIPQFSTTDWYTEYRNSDPSTRGFIRTYTIRAVRPERRELDVDFVLHGPAGHHPSGPAASWAARAAVGDELAVIGPNRLFPGDCLGHEWNPPVGARDIIIAGDETAVPAIGGILERLRHGQSAAGGTSPAPAPRIRAFLEVPEPQDVLELAAPDGTEISWLPRSRPDGSSSGHGQLLVDAVTSASLTRPASSTTDTSTVDTVDIDLEVLWEVAASASSPVYAWVAGEAGAVKAIRRHLVRERGIDKGAVTFMGYWRLGRAIDEG</sequence>
<dbReference type="Pfam" id="PF04954">
    <property type="entry name" value="SIP"/>
    <property type="match status" value="1"/>
</dbReference>
<dbReference type="InterPro" id="IPR039261">
    <property type="entry name" value="FNR_nucleotide-bd"/>
</dbReference>
<dbReference type="InterPro" id="IPR017927">
    <property type="entry name" value="FAD-bd_FR_type"/>
</dbReference>
<feature type="compositionally biased region" description="Polar residues" evidence="1">
    <location>
        <begin position="1"/>
        <end position="16"/>
    </location>
</feature>
<dbReference type="EMBL" id="QMIG01000020">
    <property type="protein sequence ID" value="RAW11458.1"/>
    <property type="molecule type" value="Genomic_DNA"/>
</dbReference>
<name>A0A329QLP4_9ACTN</name>
<evidence type="ECO:0000256" key="1">
    <source>
        <dbReference type="SAM" id="MobiDB-lite"/>
    </source>
</evidence>
<dbReference type="InterPro" id="IPR017938">
    <property type="entry name" value="Riboflavin_synthase-like_b-brl"/>
</dbReference>
<keyword evidence="4" id="KW-1185">Reference proteome</keyword>
<proteinExistence type="predicted"/>
<dbReference type="InterPro" id="IPR039374">
    <property type="entry name" value="SIP_fam"/>
</dbReference>
<accession>A0A329QLP4</accession>
<protein>
    <submittedName>
        <fullName evidence="3">Siderophore-interacting protein</fullName>
    </submittedName>
</protein>
<dbReference type="CDD" id="cd06193">
    <property type="entry name" value="siderophore_interacting"/>
    <property type="match status" value="1"/>
</dbReference>
<dbReference type="Gene3D" id="2.40.30.10">
    <property type="entry name" value="Translation factors"/>
    <property type="match status" value="1"/>
</dbReference>
<dbReference type="PROSITE" id="PS51384">
    <property type="entry name" value="FAD_FR"/>
    <property type="match status" value="1"/>
</dbReference>
<evidence type="ECO:0000313" key="4">
    <source>
        <dbReference type="Proteomes" id="UP000250462"/>
    </source>
</evidence>
<dbReference type="SUPFAM" id="SSF63380">
    <property type="entry name" value="Riboflavin synthase domain-like"/>
    <property type="match status" value="1"/>
</dbReference>
<feature type="domain" description="FAD-binding FR-type" evidence="2">
    <location>
        <begin position="27"/>
        <end position="158"/>
    </location>
</feature>
<evidence type="ECO:0000259" key="2">
    <source>
        <dbReference type="PROSITE" id="PS51384"/>
    </source>
</evidence>